<evidence type="ECO:0000313" key="1">
    <source>
        <dbReference type="EMBL" id="KAJ9052508.1"/>
    </source>
</evidence>
<organism evidence="1 2">
    <name type="scientific">Entomophthora muscae</name>
    <dbReference type="NCBI Taxonomy" id="34485"/>
    <lineage>
        <taxon>Eukaryota</taxon>
        <taxon>Fungi</taxon>
        <taxon>Fungi incertae sedis</taxon>
        <taxon>Zoopagomycota</taxon>
        <taxon>Entomophthoromycotina</taxon>
        <taxon>Entomophthoromycetes</taxon>
        <taxon>Entomophthorales</taxon>
        <taxon>Entomophthoraceae</taxon>
        <taxon>Entomophthora</taxon>
    </lineage>
</organism>
<dbReference type="Proteomes" id="UP001165960">
    <property type="component" value="Unassembled WGS sequence"/>
</dbReference>
<reference evidence="1" key="1">
    <citation type="submission" date="2022-04" db="EMBL/GenBank/DDBJ databases">
        <title>Genome of the entomopathogenic fungus Entomophthora muscae.</title>
        <authorList>
            <person name="Elya C."/>
            <person name="Lovett B.R."/>
            <person name="Lee E."/>
            <person name="Macias A.M."/>
            <person name="Hajek A.E."/>
            <person name="De Bivort B.L."/>
            <person name="Kasson M.T."/>
            <person name="De Fine Licht H.H."/>
            <person name="Stajich J.E."/>
        </authorList>
    </citation>
    <scope>NUCLEOTIDE SEQUENCE</scope>
    <source>
        <strain evidence="1">Berkeley</strain>
    </source>
</reference>
<evidence type="ECO:0000313" key="2">
    <source>
        <dbReference type="Proteomes" id="UP001165960"/>
    </source>
</evidence>
<dbReference type="EMBL" id="QTSX02006653">
    <property type="protein sequence ID" value="KAJ9052508.1"/>
    <property type="molecule type" value="Genomic_DNA"/>
</dbReference>
<gene>
    <name evidence="1" type="ORF">DSO57_1033446</name>
</gene>
<accession>A0ACC2RR52</accession>
<name>A0ACC2RR52_9FUNG</name>
<sequence>MWSTLMIALENPYIIFTKRLEVENNVHWQIPRVKLIRYAQLCLQDFSFDGVYLTDNQISRALELLGLFFEVWSDPQSAVGLVPLWYGSDSQKYQLQQAMGTTMELLSYNCAGSRQSMELVGNLVLSGSKVVYHQRLHHMPKYIEWLLEGMYSVEGKIPKEYAQ</sequence>
<keyword evidence="2" id="KW-1185">Reference proteome</keyword>
<comment type="caution">
    <text evidence="1">The sequence shown here is derived from an EMBL/GenBank/DDBJ whole genome shotgun (WGS) entry which is preliminary data.</text>
</comment>
<proteinExistence type="predicted"/>
<protein>
    <submittedName>
        <fullName evidence="1">Uncharacterized protein</fullName>
    </submittedName>
</protein>